<name>A0A8S5RQ96_9VIRU</name>
<sequence length="166" mass="19302">MAKKLSIEAEMRAAQRDMKKKLSGEDKEEVKKVKKKAKPVKEQYKEIKESLKEKEAPKEIAFKDNYEEELIRELFKGDITVSQALGKEDEPEQPKREKSGLWDYVLEDEIEFFDPECSYELTGYRPIDETHGLDFDPAPFCEAGRVYTETGHYTEYPSGSKPYADF</sequence>
<feature type="region of interest" description="Disordered" evidence="1">
    <location>
        <begin position="1"/>
        <end position="26"/>
    </location>
</feature>
<dbReference type="EMBL" id="BK059132">
    <property type="protein sequence ID" value="DAE33253.1"/>
    <property type="molecule type" value="Genomic_DNA"/>
</dbReference>
<accession>A0A8S5RQ96</accession>
<evidence type="ECO:0000256" key="1">
    <source>
        <dbReference type="SAM" id="MobiDB-lite"/>
    </source>
</evidence>
<protein>
    <submittedName>
        <fullName evidence="2">Uncharacterized protein</fullName>
    </submittedName>
</protein>
<organism evidence="2">
    <name type="scientific">virus sp. ctrcb4</name>
    <dbReference type="NCBI Taxonomy" id="2825824"/>
    <lineage>
        <taxon>Viruses</taxon>
    </lineage>
</organism>
<evidence type="ECO:0000313" key="2">
    <source>
        <dbReference type="EMBL" id="DAE33253.1"/>
    </source>
</evidence>
<proteinExistence type="predicted"/>
<reference evidence="2" key="1">
    <citation type="journal article" date="2021" name="Proc. Natl. Acad. Sci. U.S.A.">
        <title>A Catalog of Tens of Thousands of Viruses from Human Metagenomes Reveals Hidden Associations with Chronic Diseases.</title>
        <authorList>
            <person name="Tisza M.J."/>
            <person name="Buck C.B."/>
        </authorList>
    </citation>
    <scope>NUCLEOTIDE SEQUENCE</scope>
    <source>
        <strain evidence="2">Ctrcb4</strain>
    </source>
</reference>